<keyword evidence="8 10" id="KW-0472">Membrane</keyword>
<feature type="transmembrane region" description="Helical" evidence="10">
    <location>
        <begin position="473"/>
        <end position="493"/>
    </location>
</feature>
<evidence type="ECO:0000256" key="4">
    <source>
        <dbReference type="ARBA" id="ARBA00022692"/>
    </source>
</evidence>
<comment type="similarity">
    <text evidence="2">Belongs to the oligopeptide OPT transporter family.</text>
</comment>
<sequence>MAATTDKADPIAVSEFPGESDLSTSDHNLSHGSIEDRAKLLDATPEDVLEAEEHATTLSLEETKRLARNIISFHQKDSNFNSESIDRLSNFIQHPEVFEKPDAHAAYISDIKTEVALLTFNSPYAEVRAVVSNKDDTSTPAGTIRAWTIGLVFVALQSFVNQFFSLRQPAILLDATVVQLLSFPLGKAWERLVPTGEVNLFGLRFRPNPGHFTQKEHMLISIMANVAGTPPYGRFIVITTWLEKYFNLSFASSFGFQICVTISQNLMGFGLAGLARRFLVYPAFCIWPRSLATVAMNQSLHNEGNTPVPGPFKRTYNLSRYKLFMVAFGAMFIYFWLPEYFASALSLFNWLAWISPNNFNLATITGLRKGLGFNPIPTFDWNVLTHNVQPLLVPFHVTFNMFIGCFIGGITIISLYWTNTYNTAYLPVNTNTMFNQNATKYNVSAILNEDGLLDEAKYQSYSQVYIAASSVTYYIYFFAVYSAVISYTGLYHWNDLKLGFRSLWDSLFKKDAKRDDFDDVHSRLMKTYREVPEWWYLILNVISIIFGVVSVACWPTHTSVGTVFFGIALALLFTVPTGIIFATTGIEVEFNVLAEFIGGAWQPGNALAMNFFKNFGWVTIAHALDFANDLKLGHYLKIPQRQVFWCQIVATVLSAFISVGVMNFQVLKIEDVCQQGQKDKFTCPQMESFFTAAVLFGSLAPRRVFGAGGQYTALLAAFPVGLALPIIHYYATRRLPRTHWLTKIHPVVMMKGAYSWSPYNIGYMWPAVPPAWLSWIYLRKRYLAFWAKYNYTLSAAFSTGIAISAVVIFFALSYHQLDLNWIGNNADSGCEANTCTRLKLAEGEIFGPQPGTFV</sequence>
<evidence type="ECO:0000256" key="5">
    <source>
        <dbReference type="ARBA" id="ARBA00022856"/>
    </source>
</evidence>
<comment type="caution">
    <text evidence="11">The sequence shown here is derived from an EMBL/GenBank/DDBJ whole genome shotgun (WGS) entry which is preliminary data.</text>
</comment>
<keyword evidence="7 10" id="KW-1133">Transmembrane helix</keyword>
<feature type="region of interest" description="Disordered" evidence="9">
    <location>
        <begin position="1"/>
        <end position="31"/>
    </location>
</feature>
<keyword evidence="6" id="KW-0653">Protein transport</keyword>
<organism evidence="11 12">
    <name type="scientific">Fusarium solani</name>
    <name type="common">Filamentous fungus</name>
    <dbReference type="NCBI Taxonomy" id="169388"/>
    <lineage>
        <taxon>Eukaryota</taxon>
        <taxon>Fungi</taxon>
        <taxon>Dikarya</taxon>
        <taxon>Ascomycota</taxon>
        <taxon>Pezizomycotina</taxon>
        <taxon>Sordariomycetes</taxon>
        <taxon>Hypocreomycetidae</taxon>
        <taxon>Hypocreales</taxon>
        <taxon>Nectriaceae</taxon>
        <taxon>Fusarium</taxon>
        <taxon>Fusarium solani species complex</taxon>
    </lineage>
</organism>
<keyword evidence="5" id="KW-0571">Peptide transport</keyword>
<evidence type="ECO:0000313" key="12">
    <source>
        <dbReference type="Proteomes" id="UP000736672"/>
    </source>
</evidence>
<dbReference type="Proteomes" id="UP000736672">
    <property type="component" value="Unassembled WGS sequence"/>
</dbReference>
<feature type="transmembrane region" description="Helical" evidence="10">
    <location>
        <begin position="397"/>
        <end position="417"/>
    </location>
</feature>
<dbReference type="NCBIfam" id="TIGR00728">
    <property type="entry name" value="OPT_sfam"/>
    <property type="match status" value="1"/>
</dbReference>
<evidence type="ECO:0000256" key="6">
    <source>
        <dbReference type="ARBA" id="ARBA00022927"/>
    </source>
</evidence>
<dbReference type="Pfam" id="PF03169">
    <property type="entry name" value="OPT"/>
    <property type="match status" value="1"/>
</dbReference>
<evidence type="ECO:0000256" key="9">
    <source>
        <dbReference type="SAM" id="MobiDB-lite"/>
    </source>
</evidence>
<reference evidence="11" key="1">
    <citation type="journal article" date="2021" name="Nat. Commun.">
        <title>Genetic determinants of endophytism in the Arabidopsis root mycobiome.</title>
        <authorList>
            <person name="Mesny F."/>
            <person name="Miyauchi S."/>
            <person name="Thiergart T."/>
            <person name="Pickel B."/>
            <person name="Atanasova L."/>
            <person name="Karlsson M."/>
            <person name="Huettel B."/>
            <person name="Barry K.W."/>
            <person name="Haridas S."/>
            <person name="Chen C."/>
            <person name="Bauer D."/>
            <person name="Andreopoulos W."/>
            <person name="Pangilinan J."/>
            <person name="LaButti K."/>
            <person name="Riley R."/>
            <person name="Lipzen A."/>
            <person name="Clum A."/>
            <person name="Drula E."/>
            <person name="Henrissat B."/>
            <person name="Kohler A."/>
            <person name="Grigoriev I.V."/>
            <person name="Martin F.M."/>
            <person name="Hacquard S."/>
        </authorList>
    </citation>
    <scope>NUCLEOTIDE SEQUENCE</scope>
    <source>
        <strain evidence="11">FSSC 5 MPI-SDFR-AT-0091</strain>
    </source>
</reference>
<comment type="subcellular location">
    <subcellularLocation>
        <location evidence="1">Membrane</location>
        <topology evidence="1">Multi-pass membrane protein</topology>
    </subcellularLocation>
</comment>
<dbReference type="InterPro" id="IPR004648">
    <property type="entry name" value="Oligpept_transpt"/>
</dbReference>
<dbReference type="GO" id="GO:0015031">
    <property type="term" value="P:protein transport"/>
    <property type="evidence" value="ECO:0007669"/>
    <property type="project" value="UniProtKB-KW"/>
</dbReference>
<proteinExistence type="inferred from homology"/>
<protein>
    <submittedName>
        <fullName evidence="11">OPT oligopeptide transporter protein-domain-containing protein</fullName>
    </submittedName>
</protein>
<dbReference type="PANTHER" id="PTHR22601">
    <property type="entry name" value="ISP4 LIKE PROTEIN"/>
    <property type="match status" value="1"/>
</dbReference>
<dbReference type="EMBL" id="JAGTJS010000026">
    <property type="protein sequence ID" value="KAH7234288.1"/>
    <property type="molecule type" value="Genomic_DNA"/>
</dbReference>
<evidence type="ECO:0000256" key="1">
    <source>
        <dbReference type="ARBA" id="ARBA00004141"/>
    </source>
</evidence>
<feature type="transmembrane region" description="Helical" evidence="10">
    <location>
        <begin position="561"/>
        <end position="582"/>
    </location>
</feature>
<evidence type="ECO:0000256" key="3">
    <source>
        <dbReference type="ARBA" id="ARBA00022448"/>
    </source>
</evidence>
<evidence type="ECO:0000256" key="7">
    <source>
        <dbReference type="ARBA" id="ARBA00022989"/>
    </source>
</evidence>
<gene>
    <name evidence="11" type="ORF">B0J15DRAFT_517265</name>
</gene>
<evidence type="ECO:0000313" key="11">
    <source>
        <dbReference type="EMBL" id="KAH7234288.1"/>
    </source>
</evidence>
<evidence type="ECO:0000256" key="10">
    <source>
        <dbReference type="SAM" id="Phobius"/>
    </source>
</evidence>
<keyword evidence="3" id="KW-0813">Transport</keyword>
<dbReference type="AlphaFoldDB" id="A0A9P9G7H5"/>
<name>A0A9P9G7H5_FUSSL</name>
<feature type="transmembrane region" description="Helical" evidence="10">
    <location>
        <begin position="642"/>
        <end position="667"/>
    </location>
</feature>
<feature type="transmembrane region" description="Helical" evidence="10">
    <location>
        <begin position="789"/>
        <end position="812"/>
    </location>
</feature>
<evidence type="ECO:0000256" key="2">
    <source>
        <dbReference type="ARBA" id="ARBA00008807"/>
    </source>
</evidence>
<dbReference type="GO" id="GO:0016020">
    <property type="term" value="C:membrane"/>
    <property type="evidence" value="ECO:0007669"/>
    <property type="project" value="UniProtKB-SubCell"/>
</dbReference>
<dbReference type="NCBIfam" id="TIGR00727">
    <property type="entry name" value="ISP4_OPT"/>
    <property type="match status" value="1"/>
</dbReference>
<feature type="transmembrane region" description="Helical" evidence="10">
    <location>
        <begin position="711"/>
        <end position="731"/>
    </location>
</feature>
<dbReference type="GO" id="GO:0035673">
    <property type="term" value="F:oligopeptide transmembrane transporter activity"/>
    <property type="evidence" value="ECO:0007669"/>
    <property type="project" value="InterPro"/>
</dbReference>
<evidence type="ECO:0000256" key="8">
    <source>
        <dbReference type="ARBA" id="ARBA00023136"/>
    </source>
</evidence>
<keyword evidence="4 10" id="KW-0812">Transmembrane</keyword>
<dbReference type="InterPro" id="IPR004813">
    <property type="entry name" value="OPT"/>
</dbReference>
<dbReference type="OrthoDB" id="9986677at2759"/>
<feature type="transmembrane region" description="Helical" evidence="10">
    <location>
        <begin position="534"/>
        <end position="554"/>
    </location>
</feature>
<feature type="compositionally biased region" description="Polar residues" evidence="9">
    <location>
        <begin position="21"/>
        <end position="31"/>
    </location>
</feature>
<feature type="transmembrane region" description="Helical" evidence="10">
    <location>
        <begin position="321"/>
        <end position="337"/>
    </location>
</feature>
<accession>A0A9P9G7H5</accession>
<keyword evidence="12" id="KW-1185">Reference proteome</keyword>